<reference evidence="5" key="1">
    <citation type="journal article" date="2011" name="J. Bacteriol.">
        <title>Complete genome sequence of NBRC 3288, a unique cellulose-nonproducing strain of Gluconacetobacter xylinus isolated from vinegar.</title>
        <authorList>
            <person name="Ogino H."/>
            <person name="Azuma Y."/>
            <person name="Hosoyama A."/>
            <person name="Nakazawa H."/>
            <person name="Matsutani M."/>
            <person name="Hasegawa A."/>
            <person name="Otsuyama K."/>
            <person name="Matsushita K."/>
            <person name="Fujita N."/>
            <person name="Shirai M."/>
        </authorList>
    </citation>
    <scope>NUCLEOTIDE SEQUENCE [LARGE SCALE GENOMIC DNA]</scope>
    <source>
        <strain evidence="5">NBRC 3288 / BCRC 11682 / LMG 1693</strain>
    </source>
</reference>
<dbReference type="PANTHER" id="PTHR37944">
    <property type="entry name" value="PORIN B"/>
    <property type="match status" value="1"/>
</dbReference>
<dbReference type="InterPro" id="IPR052932">
    <property type="entry name" value="OprB_Porin"/>
</dbReference>
<dbReference type="InterPro" id="IPR007049">
    <property type="entry name" value="Carb-sel_porin_OprB"/>
</dbReference>
<feature type="region of interest" description="Disordered" evidence="3">
    <location>
        <begin position="106"/>
        <end position="130"/>
    </location>
</feature>
<dbReference type="EMBL" id="AP012159">
    <property type="protein sequence ID" value="BAK84013.1"/>
    <property type="molecule type" value="Genomic_DNA"/>
</dbReference>
<dbReference type="Pfam" id="PF04966">
    <property type="entry name" value="OprB"/>
    <property type="match status" value="1"/>
</dbReference>
<dbReference type="GO" id="GO:0016020">
    <property type="term" value="C:membrane"/>
    <property type="evidence" value="ECO:0007669"/>
    <property type="project" value="InterPro"/>
</dbReference>
<dbReference type="eggNOG" id="COG3659">
    <property type="taxonomic scope" value="Bacteria"/>
</dbReference>
<evidence type="ECO:0000256" key="2">
    <source>
        <dbReference type="RuleBase" id="RU363072"/>
    </source>
</evidence>
<dbReference type="Proteomes" id="UP000009044">
    <property type="component" value="Chromosome"/>
</dbReference>
<dbReference type="GO" id="GO:0015288">
    <property type="term" value="F:porin activity"/>
    <property type="evidence" value="ECO:0007669"/>
    <property type="project" value="InterPro"/>
</dbReference>
<proteinExistence type="inferred from homology"/>
<dbReference type="Gene3D" id="2.40.160.180">
    <property type="entry name" value="Carbohydrate-selective porin OprB"/>
    <property type="match status" value="1"/>
</dbReference>
<accession>G2I7B6</accession>
<name>G2I7B6_KOMMN</name>
<dbReference type="STRING" id="634177.GLX_16010"/>
<dbReference type="PATRIC" id="fig|634177.7.peg.1827"/>
<gene>
    <name evidence="4" type="ordered locus">GLX_16010</name>
</gene>
<comment type="similarity">
    <text evidence="1 2">Belongs to the OprB family.</text>
</comment>
<dbReference type="AlphaFoldDB" id="G2I7B6"/>
<dbReference type="InterPro" id="IPR038673">
    <property type="entry name" value="OprB_sf"/>
</dbReference>
<evidence type="ECO:0000256" key="1">
    <source>
        <dbReference type="ARBA" id="ARBA00008769"/>
    </source>
</evidence>
<evidence type="ECO:0000313" key="5">
    <source>
        <dbReference type="Proteomes" id="UP000009044"/>
    </source>
</evidence>
<dbReference type="KEGG" id="gxy:GLX_16010"/>
<evidence type="ECO:0000256" key="3">
    <source>
        <dbReference type="SAM" id="MobiDB-lite"/>
    </source>
</evidence>
<dbReference type="GO" id="GO:0008643">
    <property type="term" value="P:carbohydrate transport"/>
    <property type="evidence" value="ECO:0007669"/>
    <property type="project" value="InterPro"/>
</dbReference>
<organism evidence="4 5">
    <name type="scientific">Komagataeibacter medellinensis (strain NBRC 3288 / BCRC 11682 / LMG 1693 / Kondo 51)</name>
    <name type="common">Gluconacetobacter medellinensis</name>
    <dbReference type="NCBI Taxonomy" id="634177"/>
    <lineage>
        <taxon>Bacteria</taxon>
        <taxon>Pseudomonadati</taxon>
        <taxon>Pseudomonadota</taxon>
        <taxon>Alphaproteobacteria</taxon>
        <taxon>Acetobacterales</taxon>
        <taxon>Acetobacteraceae</taxon>
        <taxon>Komagataeibacter</taxon>
    </lineage>
</organism>
<evidence type="ECO:0000313" key="4">
    <source>
        <dbReference type="EMBL" id="BAK84013.1"/>
    </source>
</evidence>
<dbReference type="PANTHER" id="PTHR37944:SF1">
    <property type="entry name" value="PORIN B"/>
    <property type="match status" value="1"/>
</dbReference>
<protein>
    <submittedName>
        <fullName evidence="4">Porin B carbohydrate-selective</fullName>
    </submittedName>
</protein>
<sequence>MDTGPCLRLPERPLPRSSVGSIAGSFPFWPTGVRPILTGCLHFMKIFPIPHPQRRVILPRALFLSCALIGTGTVTARAQALPTQIADDRARLGNSTPLIQQIDPATVRDSERAQADAQKAHEAAADDGDRLDTSGNLLGNMWGARPWLYRHGISFDIQEVDELWGNGTGGSASGNDGAAGSGTGPSYDGVTMPTLTVDTEKLFGLKGGLFNVSALQIHGRSISQDHLANFNPISGFEADHSTRLFELWYQQSFLGGKLDVKVGQQDLDTEFLISDYASLYLNANFGWPMAPSVNLYGGGPSWPLSSPAIRIRYRPSEKFTFMFAAADDNPPGNRYNSTPIQQATGSLSGYNSDPTSQTYDGANGTNFNMNTGALLMTELQYALNPQPADMSNVTKNPGLPGVYKLGGFYDTAKFADYRYNRNGGSLGAASVNPASTESDLTPRWDRGNWMVYGIIDQMIWRPSLTSARSVGVFVRATGNGGDRNQISFAIDAGLNLKAPFRGRNNDTIGLGWGIGRASSGLRQFDRDRQTLVQGNENHLELTYQAQVTPWMVMQPDFQYVWHPSGGTPDWTRRRRVGNEAIFGLHTSLTF</sequence>
<dbReference type="HOGENOM" id="CLU_029684_3_0_5"/>